<feature type="transmembrane region" description="Helical" evidence="1">
    <location>
        <begin position="118"/>
        <end position="138"/>
    </location>
</feature>
<keyword evidence="1" id="KW-0472">Membrane</keyword>
<accession>A0A5C4N842</accession>
<dbReference type="EMBL" id="VDFV01000080">
    <property type="protein sequence ID" value="TNC60461.1"/>
    <property type="molecule type" value="Genomic_DNA"/>
</dbReference>
<dbReference type="AlphaFoldDB" id="A0A5C4N842"/>
<protein>
    <recommendedName>
        <fullName evidence="4">HupE/UreJ family protein</fullName>
    </recommendedName>
</protein>
<proteinExistence type="predicted"/>
<evidence type="ECO:0000256" key="1">
    <source>
        <dbReference type="SAM" id="Phobius"/>
    </source>
</evidence>
<sequence>MKIPLTLAVALVMAAVVVIGGFGLTPAGRSALASGLSYPLLSFGHIIATLEVGVWAGRIGGHAPVVLPLAFVLGMGLGMLLGADGSRLLQIPEVLTWASALVLTVAAASAARPPLEDAFSLAALFGLFHGSALGSGLAG</sequence>
<keyword evidence="1" id="KW-0812">Transmembrane</keyword>
<dbReference type="RefSeq" id="WP_139083866.1">
    <property type="nucleotide sequence ID" value="NZ_VDFV01000080.1"/>
</dbReference>
<evidence type="ECO:0000313" key="2">
    <source>
        <dbReference type="EMBL" id="TNC60461.1"/>
    </source>
</evidence>
<evidence type="ECO:0008006" key="4">
    <source>
        <dbReference type="Google" id="ProtNLM"/>
    </source>
</evidence>
<keyword evidence="3" id="KW-1185">Reference proteome</keyword>
<dbReference type="OrthoDB" id="9808192at2"/>
<feature type="transmembrane region" description="Helical" evidence="1">
    <location>
        <begin position="94"/>
        <end position="112"/>
    </location>
</feature>
<keyword evidence="1" id="KW-1133">Transmembrane helix</keyword>
<reference evidence="2 3" key="1">
    <citation type="submission" date="2019-06" db="EMBL/GenBank/DDBJ databases">
        <authorList>
            <person name="Jiang L."/>
        </authorList>
    </citation>
    <scope>NUCLEOTIDE SEQUENCE [LARGE SCALE GENOMIC DNA]</scope>
    <source>
        <strain evidence="2 3">YIM 48858</strain>
    </source>
</reference>
<name>A0A5C4N842_9RHOB</name>
<feature type="transmembrane region" description="Helical" evidence="1">
    <location>
        <begin position="59"/>
        <end position="82"/>
    </location>
</feature>
<comment type="caution">
    <text evidence="2">The sequence shown here is derived from an EMBL/GenBank/DDBJ whole genome shotgun (WGS) entry which is preliminary data.</text>
</comment>
<dbReference type="Proteomes" id="UP000305709">
    <property type="component" value="Unassembled WGS sequence"/>
</dbReference>
<dbReference type="InterPro" id="IPR007038">
    <property type="entry name" value="HupE_UreJ"/>
</dbReference>
<gene>
    <name evidence="2" type="ORF">FHG71_22055</name>
</gene>
<dbReference type="Pfam" id="PF04955">
    <property type="entry name" value="HupE_UreJ"/>
    <property type="match status" value="1"/>
</dbReference>
<evidence type="ECO:0000313" key="3">
    <source>
        <dbReference type="Proteomes" id="UP000305709"/>
    </source>
</evidence>
<organism evidence="2 3">
    <name type="scientific">Rubellimicrobium roseum</name>
    <dbReference type="NCBI Taxonomy" id="687525"/>
    <lineage>
        <taxon>Bacteria</taxon>
        <taxon>Pseudomonadati</taxon>
        <taxon>Pseudomonadota</taxon>
        <taxon>Alphaproteobacteria</taxon>
        <taxon>Rhodobacterales</taxon>
        <taxon>Roseobacteraceae</taxon>
        <taxon>Rubellimicrobium</taxon>
    </lineage>
</organism>